<dbReference type="GO" id="GO:0030170">
    <property type="term" value="F:pyridoxal phosphate binding"/>
    <property type="evidence" value="ECO:0007669"/>
    <property type="project" value="InterPro"/>
</dbReference>
<keyword evidence="3 4" id="KW-0663">Pyridoxal phosphate</keyword>
<protein>
    <submittedName>
        <fullName evidence="5">Adenosylmethionine-8-amino-7-oxononanoate aminotransferase</fullName>
    </submittedName>
</protein>
<dbReference type="InterPro" id="IPR015421">
    <property type="entry name" value="PyrdxlP-dep_Trfase_major"/>
</dbReference>
<dbReference type="Gene3D" id="3.90.1150.10">
    <property type="entry name" value="Aspartate Aminotransferase, domain 1"/>
    <property type="match status" value="1"/>
</dbReference>
<dbReference type="InterPro" id="IPR015424">
    <property type="entry name" value="PyrdxlP-dep_Trfase"/>
</dbReference>
<dbReference type="STRING" id="684552.SAMN04489719_1237"/>
<keyword evidence="5" id="KW-0808">Transferase</keyword>
<dbReference type="InterPro" id="IPR049704">
    <property type="entry name" value="Aminotrans_3_PPA_site"/>
</dbReference>
<proteinExistence type="inferred from homology"/>
<dbReference type="AlphaFoldDB" id="A0A1H1NCS1"/>
<evidence type="ECO:0000256" key="1">
    <source>
        <dbReference type="ARBA" id="ARBA00001933"/>
    </source>
</evidence>
<dbReference type="PANTHER" id="PTHR43094:SF1">
    <property type="entry name" value="AMINOTRANSFERASE CLASS-III"/>
    <property type="match status" value="1"/>
</dbReference>
<dbReference type="PANTHER" id="PTHR43094">
    <property type="entry name" value="AMINOTRANSFERASE"/>
    <property type="match status" value="1"/>
</dbReference>
<dbReference type="Gene3D" id="3.40.640.10">
    <property type="entry name" value="Type I PLP-dependent aspartate aminotransferase-like (Major domain)"/>
    <property type="match status" value="1"/>
</dbReference>
<accession>A0A1H1NCS1</accession>
<keyword evidence="6" id="KW-1185">Reference proteome</keyword>
<dbReference type="InterPro" id="IPR005814">
    <property type="entry name" value="Aminotrans_3"/>
</dbReference>
<dbReference type="CDD" id="cd00610">
    <property type="entry name" value="OAT_like"/>
    <property type="match status" value="1"/>
</dbReference>
<evidence type="ECO:0000313" key="6">
    <source>
        <dbReference type="Proteomes" id="UP000199649"/>
    </source>
</evidence>
<sequence>MTLTDTTASATAAPSGAVLDGPALWSAQAQMPAVLGRQLVIERAEGSYLFTTDGRRLFDGTAGLWHANVGHAHPELAQAAFDQMRTLETFHIFQRFANDRAIELAELLAGISPIPRSKVLLNSGGSDAIDLACKLARRHWQREGRTSKQIILSREHAYHGLHAYGTSIAGLDFNREGLGTESLVPETARVSHDDLAQVEAAIERIGAERIAAIVSEPIQGTGGVNPPAPGYLEGLQRLAREHDILLILDEVITGFGRTGEMFAAERYGIEPDMITFAKGVTSGYAPLGGVLAAPRLWEPFYVDAPDTPVFRHGATYAGHATAAAVAIANLGILERDGLVARAAELEHVLRRELEGLAARQEAVVDVRVAGFLGGIGLDERIANDRVADRAIEHGFITRPLRGNTLQLSPPFIVSDQEVVDYVAAIELAITEEAAR</sequence>
<dbReference type="RefSeq" id="WP_092666197.1">
    <property type="nucleotide sequence ID" value="NZ_LT629734.1"/>
</dbReference>
<dbReference type="PROSITE" id="PS00600">
    <property type="entry name" value="AA_TRANSFER_CLASS_3"/>
    <property type="match status" value="1"/>
</dbReference>
<comment type="similarity">
    <text evidence="2 4">Belongs to the class-III pyridoxal-phosphate-dependent aminotransferase family.</text>
</comment>
<dbReference type="PIRSF" id="PIRSF000521">
    <property type="entry name" value="Transaminase_4ab_Lys_Orn"/>
    <property type="match status" value="1"/>
</dbReference>
<dbReference type="EMBL" id="LT629734">
    <property type="protein sequence ID" value="SDR96821.1"/>
    <property type="molecule type" value="Genomic_DNA"/>
</dbReference>
<gene>
    <name evidence="5" type="ORF">SAMN04489719_1237</name>
</gene>
<dbReference type="GO" id="GO:0008483">
    <property type="term" value="F:transaminase activity"/>
    <property type="evidence" value="ECO:0007669"/>
    <property type="project" value="UniProtKB-KW"/>
</dbReference>
<dbReference type="InterPro" id="IPR015422">
    <property type="entry name" value="PyrdxlP-dep_Trfase_small"/>
</dbReference>
<reference evidence="6" key="1">
    <citation type="submission" date="2016-10" db="EMBL/GenBank/DDBJ databases">
        <authorList>
            <person name="Varghese N."/>
            <person name="Submissions S."/>
        </authorList>
    </citation>
    <scope>NUCLEOTIDE SEQUENCE [LARGE SCALE GENOMIC DNA]</scope>
    <source>
        <strain evidence="6">DSM 22965</strain>
    </source>
</reference>
<dbReference type="Pfam" id="PF00202">
    <property type="entry name" value="Aminotran_3"/>
    <property type="match status" value="1"/>
</dbReference>
<evidence type="ECO:0000256" key="3">
    <source>
        <dbReference type="ARBA" id="ARBA00022898"/>
    </source>
</evidence>
<name>A0A1H1NCS1_9MICO</name>
<keyword evidence="5" id="KW-0032">Aminotransferase</keyword>
<comment type="cofactor">
    <cofactor evidence="1">
        <name>pyridoxal 5'-phosphate</name>
        <dbReference type="ChEBI" id="CHEBI:597326"/>
    </cofactor>
</comment>
<dbReference type="SUPFAM" id="SSF53383">
    <property type="entry name" value="PLP-dependent transferases"/>
    <property type="match status" value="1"/>
</dbReference>
<organism evidence="5 6">
    <name type="scientific">Agrococcus carbonis</name>
    <dbReference type="NCBI Taxonomy" id="684552"/>
    <lineage>
        <taxon>Bacteria</taxon>
        <taxon>Bacillati</taxon>
        <taxon>Actinomycetota</taxon>
        <taxon>Actinomycetes</taxon>
        <taxon>Micrococcales</taxon>
        <taxon>Microbacteriaceae</taxon>
        <taxon>Agrococcus</taxon>
    </lineage>
</organism>
<dbReference type="FunFam" id="3.40.640.10:FF:000004">
    <property type="entry name" value="Acetylornithine aminotransferase"/>
    <property type="match status" value="1"/>
</dbReference>
<evidence type="ECO:0000313" key="5">
    <source>
        <dbReference type="EMBL" id="SDR96821.1"/>
    </source>
</evidence>
<evidence type="ECO:0000256" key="2">
    <source>
        <dbReference type="ARBA" id="ARBA00008954"/>
    </source>
</evidence>
<dbReference type="OrthoDB" id="9801834at2"/>
<dbReference type="Proteomes" id="UP000199649">
    <property type="component" value="Chromosome I"/>
</dbReference>
<evidence type="ECO:0000256" key="4">
    <source>
        <dbReference type="RuleBase" id="RU003560"/>
    </source>
</evidence>